<name>A0A931CZD7_9BACT</name>
<keyword evidence="4 6" id="KW-0233">DNA recombination</keyword>
<evidence type="ECO:0000256" key="4">
    <source>
        <dbReference type="ARBA" id="ARBA00023172"/>
    </source>
</evidence>
<evidence type="ECO:0000256" key="1">
    <source>
        <dbReference type="ARBA" id="ARBA00022490"/>
    </source>
</evidence>
<comment type="subunit">
    <text evidence="6">Homotetramer. Forms an RuvA(8)-RuvB(12)-Holliday junction (HJ) complex. HJ DNA is sandwiched between 2 RuvA tetramers; dsDNA enters through RuvA and exits via RuvB. An RuvB hexamer assembles on each DNA strand where it exits the tetramer. Each RuvB hexamer is contacted by two RuvA subunits (via domain III) on 2 adjacent RuvB subunits; this complex drives branch migration. In the full resolvosome a probable DNA-RuvA(4)-RuvB(12)-RuvC(2) complex forms which resolves the HJ.</text>
</comment>
<dbReference type="InterPro" id="IPR012340">
    <property type="entry name" value="NA-bd_OB-fold"/>
</dbReference>
<dbReference type="EMBL" id="JACCQK010000610">
    <property type="protein sequence ID" value="MBG0780179.1"/>
    <property type="molecule type" value="Genomic_DNA"/>
</dbReference>
<dbReference type="GO" id="GO:0009378">
    <property type="term" value="F:four-way junction helicase activity"/>
    <property type="evidence" value="ECO:0007669"/>
    <property type="project" value="InterPro"/>
</dbReference>
<keyword evidence="5 6" id="KW-0234">DNA repair</keyword>
<comment type="caution">
    <text evidence="8">The sequence shown here is derived from an EMBL/GenBank/DDBJ whole genome shotgun (WGS) entry which is preliminary data.</text>
</comment>
<dbReference type="GO" id="GO:0006281">
    <property type="term" value="P:DNA repair"/>
    <property type="evidence" value="ECO:0007669"/>
    <property type="project" value="UniProtKB-UniRule"/>
</dbReference>
<evidence type="ECO:0000256" key="6">
    <source>
        <dbReference type="HAMAP-Rule" id="MF_00031"/>
    </source>
</evidence>
<keyword evidence="8" id="KW-0347">Helicase</keyword>
<dbReference type="GO" id="GO:0000400">
    <property type="term" value="F:four-way junction DNA binding"/>
    <property type="evidence" value="ECO:0007669"/>
    <property type="project" value="UniProtKB-UniRule"/>
</dbReference>
<evidence type="ECO:0000313" key="8">
    <source>
        <dbReference type="EMBL" id="MBG0780179.1"/>
    </source>
</evidence>
<dbReference type="AlphaFoldDB" id="A0A931CZD7"/>
<dbReference type="GO" id="GO:0006310">
    <property type="term" value="P:DNA recombination"/>
    <property type="evidence" value="ECO:0007669"/>
    <property type="project" value="UniProtKB-UniRule"/>
</dbReference>
<dbReference type="NCBIfam" id="TIGR00084">
    <property type="entry name" value="ruvA"/>
    <property type="match status" value="1"/>
</dbReference>
<dbReference type="SUPFAM" id="SSF47781">
    <property type="entry name" value="RuvA domain 2-like"/>
    <property type="match status" value="1"/>
</dbReference>
<evidence type="ECO:0000256" key="2">
    <source>
        <dbReference type="ARBA" id="ARBA00022763"/>
    </source>
</evidence>
<keyword evidence="2 6" id="KW-0227">DNA damage</keyword>
<feature type="domain" description="DNA helicase Holliday junction RuvA type" evidence="7">
    <location>
        <begin position="1"/>
        <end position="59"/>
    </location>
</feature>
<gene>
    <name evidence="6" type="primary">ruvA</name>
    <name evidence="8" type="ORF">H0S81_09690</name>
</gene>
<comment type="caution">
    <text evidence="6">Lacks conserved residue(s) required for the propagation of feature annotation.</text>
</comment>
<dbReference type="GO" id="GO:0005737">
    <property type="term" value="C:cytoplasm"/>
    <property type="evidence" value="ECO:0007669"/>
    <property type="project" value="UniProtKB-SubCell"/>
</dbReference>
<comment type="subcellular location">
    <subcellularLocation>
        <location evidence="6">Cytoplasm</location>
    </subcellularLocation>
</comment>
<evidence type="ECO:0000256" key="3">
    <source>
        <dbReference type="ARBA" id="ARBA00023125"/>
    </source>
</evidence>
<dbReference type="HAMAP" id="MF_00031">
    <property type="entry name" value="DNA_HJ_migration_RuvA"/>
    <property type="match status" value="1"/>
</dbReference>
<comment type="similarity">
    <text evidence="6">Belongs to the RuvA family.</text>
</comment>
<dbReference type="GO" id="GO:0005524">
    <property type="term" value="F:ATP binding"/>
    <property type="evidence" value="ECO:0007669"/>
    <property type="project" value="InterPro"/>
</dbReference>
<dbReference type="InterPro" id="IPR013849">
    <property type="entry name" value="DNA_helicase_Holl-junc_RuvA_I"/>
</dbReference>
<dbReference type="Gene3D" id="1.10.150.20">
    <property type="entry name" value="5' to 3' exonuclease, C-terminal subdomain"/>
    <property type="match status" value="1"/>
</dbReference>
<dbReference type="Proteomes" id="UP000706172">
    <property type="component" value="Unassembled WGS sequence"/>
</dbReference>
<dbReference type="InterPro" id="IPR000085">
    <property type="entry name" value="RuvA"/>
</dbReference>
<feature type="region of interest" description="Domain III" evidence="6">
    <location>
        <begin position="158"/>
        <end position="208"/>
    </location>
</feature>
<dbReference type="Pfam" id="PF01330">
    <property type="entry name" value="RuvA_N"/>
    <property type="match status" value="1"/>
</dbReference>
<keyword evidence="3 6" id="KW-0238">DNA-binding</keyword>
<comment type="function">
    <text evidence="6">The RuvA-RuvB-RuvC complex processes Holliday junction (HJ) DNA during genetic recombination and DNA repair, while the RuvA-RuvB complex plays an important role in the rescue of blocked DNA replication forks via replication fork reversal (RFR). RuvA specifically binds to HJ cruciform DNA, conferring on it an open structure. The RuvB hexamer acts as an ATP-dependent pump, pulling dsDNA into and through the RuvAB complex. HJ branch migration allows RuvC to scan DNA until it finds its consensus sequence, where it cleaves and resolves the cruciform DNA.</text>
</comment>
<dbReference type="Gene3D" id="2.40.50.140">
    <property type="entry name" value="Nucleic acid-binding proteins"/>
    <property type="match status" value="1"/>
</dbReference>
<proteinExistence type="inferred from homology"/>
<keyword evidence="8" id="KW-0067">ATP-binding</keyword>
<organism evidence="8 9">
    <name type="scientific">Desulfotignum balticum</name>
    <dbReference type="NCBI Taxonomy" id="115781"/>
    <lineage>
        <taxon>Bacteria</taxon>
        <taxon>Pseudomonadati</taxon>
        <taxon>Thermodesulfobacteriota</taxon>
        <taxon>Desulfobacteria</taxon>
        <taxon>Desulfobacterales</taxon>
        <taxon>Desulfobacteraceae</taxon>
        <taxon>Desulfotignum</taxon>
    </lineage>
</organism>
<sequence length="208" mass="22318">MIGYLEGQVLDGDSDAILLLAGQVGYEILVSPFTRAQVMAQSKETQVQLHIYYHVTERQPKPVLIGFLEKKDKAFFQLFISVSAIGPMKAVKAMVRPVGEIAAAIEDKQVSLLAKLPGIGPRTAGKVIATLHGKTREFAERAPARAPLSPVSPSPDNPEMVAMVTGVLVNQLGHSSGSAQRMIRAALEKNPGIHTPEALLDAIYQEGA</sequence>
<evidence type="ECO:0000313" key="9">
    <source>
        <dbReference type="Proteomes" id="UP000706172"/>
    </source>
</evidence>
<evidence type="ECO:0000259" key="7">
    <source>
        <dbReference type="Pfam" id="PF01330"/>
    </source>
</evidence>
<dbReference type="SUPFAM" id="SSF50249">
    <property type="entry name" value="Nucleic acid-binding proteins"/>
    <property type="match status" value="1"/>
</dbReference>
<reference evidence="8" key="1">
    <citation type="submission" date="2020-07" db="EMBL/GenBank/DDBJ databases">
        <title>Severe corrosion of carbon steel in oil field produced water can be linked to methanogenic archaea containing a special type of NiFe hydrogenase.</title>
        <authorList>
            <person name="Lahme S."/>
            <person name="Mand J."/>
            <person name="Longwell J."/>
            <person name="Smith R."/>
            <person name="Enning D."/>
        </authorList>
    </citation>
    <scope>NUCLEOTIDE SEQUENCE</scope>
    <source>
        <strain evidence="8">MIC098Bin6</strain>
    </source>
</reference>
<accession>A0A931CZD7</accession>
<keyword evidence="1 6" id="KW-0963">Cytoplasm</keyword>
<dbReference type="GO" id="GO:0048476">
    <property type="term" value="C:Holliday junction resolvase complex"/>
    <property type="evidence" value="ECO:0007669"/>
    <property type="project" value="UniProtKB-UniRule"/>
</dbReference>
<keyword evidence="8" id="KW-0547">Nucleotide-binding</keyword>
<evidence type="ECO:0000256" key="5">
    <source>
        <dbReference type="ARBA" id="ARBA00023204"/>
    </source>
</evidence>
<protein>
    <recommendedName>
        <fullName evidence="6">Holliday junction branch migration complex subunit RuvA</fullName>
    </recommendedName>
</protein>
<dbReference type="InterPro" id="IPR010994">
    <property type="entry name" value="RuvA_2-like"/>
</dbReference>
<comment type="domain">
    <text evidence="6">Has three domains with a flexible linker between the domains II and III and assumes an 'L' shape. Domain III is highly mobile and contacts RuvB.</text>
</comment>
<keyword evidence="8" id="KW-0378">Hydrolase</keyword>
<dbReference type="Pfam" id="PF14520">
    <property type="entry name" value="HHH_5"/>
    <property type="match status" value="1"/>
</dbReference>